<dbReference type="AlphaFoldDB" id="A0AAE0G5N2"/>
<feature type="region of interest" description="Disordered" evidence="4">
    <location>
        <begin position="1"/>
        <end position="41"/>
    </location>
</feature>
<sequence>MPSPALRDISDPLPCKRRAPQVKAPKPLKKPKPSASPPSTLVVEEHAAPELQAATIVEGMQRWSMAGVKSFVRHLKGINTAEGSKTADGRSFTQREMFRGHLLPLSGSKTSTLEDLEVIVKSAVILEQNVSHMRIIESEDTPQFCSARLRNYVQEYHPVSRSPVVAAFNAVEVEEQASREKKSAAKSRNPGAKRLEQQFQSLEKVQLSQLLVDILDRHPELVSEVEERLPAADVEPVLANCQKLVNAIHRAMPNTRWGSSRDAFCQRRCGGHVTTAKAAIMKGLQIYKSCKQWDVALKFAERALPMAKEIPVWDDASKNGPREAVIKALDALIAEAQKKIEA</sequence>
<dbReference type="PANTHER" id="PTHR28032:SF1">
    <property type="entry name" value="FI02826P"/>
    <property type="match status" value="1"/>
</dbReference>
<dbReference type="PANTHER" id="PTHR28032">
    <property type="entry name" value="FI02826P"/>
    <property type="match status" value="1"/>
</dbReference>
<protein>
    <submittedName>
        <fullName evidence="5">Uncharacterized protein</fullName>
    </submittedName>
</protein>
<comment type="similarity">
    <text evidence="2">Belongs to the cut8/STS1 family.</text>
</comment>
<reference evidence="5 6" key="1">
    <citation type="journal article" date="2015" name="Genome Biol. Evol.">
        <title>Comparative Genomics of a Bacterivorous Green Alga Reveals Evolutionary Causalities and Consequences of Phago-Mixotrophic Mode of Nutrition.</title>
        <authorList>
            <person name="Burns J.A."/>
            <person name="Paasch A."/>
            <person name="Narechania A."/>
            <person name="Kim E."/>
        </authorList>
    </citation>
    <scope>NUCLEOTIDE SEQUENCE [LARGE SCALE GENOMIC DNA]</scope>
    <source>
        <strain evidence="5 6">PLY_AMNH</strain>
    </source>
</reference>
<evidence type="ECO:0000313" key="5">
    <source>
        <dbReference type="EMBL" id="KAK3272054.1"/>
    </source>
</evidence>
<comment type="subcellular location">
    <subcellularLocation>
        <location evidence="1">Nucleus</location>
    </subcellularLocation>
</comment>
<name>A0AAE0G5N2_9CHLO</name>
<dbReference type="EMBL" id="LGRX02009188">
    <property type="protein sequence ID" value="KAK3272054.1"/>
    <property type="molecule type" value="Genomic_DNA"/>
</dbReference>
<dbReference type="GO" id="GO:0070628">
    <property type="term" value="F:proteasome binding"/>
    <property type="evidence" value="ECO:0007669"/>
    <property type="project" value="TreeGrafter"/>
</dbReference>
<keyword evidence="6" id="KW-1185">Reference proteome</keyword>
<dbReference type="GO" id="GO:0071630">
    <property type="term" value="P:nuclear protein quality control by the ubiquitin-proteasome system"/>
    <property type="evidence" value="ECO:0007669"/>
    <property type="project" value="InterPro"/>
</dbReference>
<accession>A0AAE0G5N2</accession>
<evidence type="ECO:0000313" key="6">
    <source>
        <dbReference type="Proteomes" id="UP001190700"/>
    </source>
</evidence>
<organism evidence="5 6">
    <name type="scientific">Cymbomonas tetramitiformis</name>
    <dbReference type="NCBI Taxonomy" id="36881"/>
    <lineage>
        <taxon>Eukaryota</taxon>
        <taxon>Viridiplantae</taxon>
        <taxon>Chlorophyta</taxon>
        <taxon>Pyramimonadophyceae</taxon>
        <taxon>Pyramimonadales</taxon>
        <taxon>Pyramimonadaceae</taxon>
        <taxon>Cymbomonas</taxon>
    </lineage>
</organism>
<dbReference type="InterPro" id="IPR013868">
    <property type="entry name" value="Cut8/Sts1_fam"/>
</dbReference>
<evidence type="ECO:0000256" key="3">
    <source>
        <dbReference type="ARBA" id="ARBA00023242"/>
    </source>
</evidence>
<keyword evidence="3" id="KW-0539">Nucleus</keyword>
<dbReference type="Gene3D" id="1.20.58.1590">
    <property type="entry name" value="Tethering factor for nuclear proteasome Cut8/Sts1"/>
    <property type="match status" value="1"/>
</dbReference>
<dbReference type="GO" id="GO:0031965">
    <property type="term" value="C:nuclear membrane"/>
    <property type="evidence" value="ECO:0007669"/>
    <property type="project" value="TreeGrafter"/>
</dbReference>
<comment type="caution">
    <text evidence="5">The sequence shown here is derived from an EMBL/GenBank/DDBJ whole genome shotgun (WGS) entry which is preliminary data.</text>
</comment>
<evidence type="ECO:0000256" key="2">
    <source>
        <dbReference type="ARBA" id="ARBA00006199"/>
    </source>
</evidence>
<evidence type="ECO:0000256" key="1">
    <source>
        <dbReference type="ARBA" id="ARBA00004123"/>
    </source>
</evidence>
<gene>
    <name evidence="5" type="ORF">CYMTET_19626</name>
</gene>
<evidence type="ECO:0000256" key="4">
    <source>
        <dbReference type="SAM" id="MobiDB-lite"/>
    </source>
</evidence>
<dbReference type="GO" id="GO:0031144">
    <property type="term" value="P:proteasome localization"/>
    <property type="evidence" value="ECO:0007669"/>
    <property type="project" value="InterPro"/>
</dbReference>
<feature type="compositionally biased region" description="Basic residues" evidence="4">
    <location>
        <begin position="15"/>
        <end position="32"/>
    </location>
</feature>
<dbReference type="InterPro" id="IPR038422">
    <property type="entry name" value="Cut8/Sts1_sf"/>
</dbReference>
<dbReference type="Pfam" id="PF08559">
    <property type="entry name" value="Cut8"/>
    <property type="match status" value="1"/>
</dbReference>
<proteinExistence type="inferred from homology"/>
<dbReference type="Proteomes" id="UP001190700">
    <property type="component" value="Unassembled WGS sequence"/>
</dbReference>